<keyword evidence="1" id="KW-0812">Transmembrane</keyword>
<reference evidence="4 5" key="1">
    <citation type="submission" date="2018-06" db="EMBL/GenBank/DDBJ databases">
        <authorList>
            <consortium name="Pathogen Informatics"/>
            <person name="Doyle S."/>
        </authorList>
    </citation>
    <scope>NUCLEOTIDE SEQUENCE [LARGE SCALE GENOMIC DNA]</scope>
    <source>
        <strain evidence="4 5">NCTC11165</strain>
    </source>
</reference>
<name>A0A246KMX8_BREDI</name>
<proteinExistence type="predicted"/>
<evidence type="ECO:0000313" key="6">
    <source>
        <dbReference type="Proteomes" id="UP000287388"/>
    </source>
</evidence>
<organism evidence="4 5">
    <name type="scientific">Brevundimonas diminuta</name>
    <name type="common">Pseudomonas diminuta</name>
    <dbReference type="NCBI Taxonomy" id="293"/>
    <lineage>
        <taxon>Bacteria</taxon>
        <taxon>Pseudomonadati</taxon>
        <taxon>Pseudomonadota</taxon>
        <taxon>Alphaproteobacteria</taxon>
        <taxon>Caulobacterales</taxon>
        <taxon>Caulobacteraceae</taxon>
        <taxon>Brevundimonas</taxon>
    </lineage>
</organism>
<reference evidence="2 6" key="2">
    <citation type="submission" date="2019-01" db="EMBL/GenBank/DDBJ databases">
        <title>Brevundimonas diminuta Genome sequencing and assembly.</title>
        <authorList>
            <person name="Chen H."/>
        </authorList>
    </citation>
    <scope>NUCLEOTIDE SEQUENCE [LARGE SCALE GENOMIC DNA]</scope>
    <source>
        <strain evidence="2">ATCC</strain>
        <strain evidence="6">ATCC(B) 19146</strain>
    </source>
</reference>
<evidence type="ECO:0000256" key="1">
    <source>
        <dbReference type="SAM" id="Phobius"/>
    </source>
</evidence>
<gene>
    <name evidence="2" type="ORF">EQG53_13345</name>
    <name evidence="3" type="ORF">I6H83_09120</name>
    <name evidence="4" type="ORF">NCTC11165_02506</name>
</gene>
<reference evidence="3 7" key="3">
    <citation type="submission" date="2020-12" db="EMBL/GenBank/DDBJ databases">
        <title>FDA dAtabase for Regulatory Grade micrObial Sequences (FDA-ARGOS): Supporting development and validation of Infectious Disease Dx tests.</title>
        <authorList>
            <person name="Kerrigan L."/>
            <person name="Long C."/>
            <person name="Tallon L."/>
            <person name="Sadzewicz L."/>
            <person name="Zhao X."/>
            <person name="Boylan J."/>
            <person name="Ott S."/>
            <person name="Bowen H."/>
            <person name="Vavikolanu K."/>
            <person name="Mehta A."/>
            <person name="Aluvathingal J."/>
            <person name="Nadendla S."/>
            <person name="Yan Y."/>
            <person name="Sichtig H."/>
        </authorList>
    </citation>
    <scope>NUCLEOTIDE SEQUENCE [LARGE SCALE GENOMIC DNA]</scope>
    <source>
        <strain evidence="3 7">FDAARGOS_1026</strain>
    </source>
</reference>
<dbReference type="AlphaFoldDB" id="A0A246KMX8"/>
<accession>A0A246KMX8</accession>
<evidence type="ECO:0000313" key="4">
    <source>
        <dbReference type="EMBL" id="SPU46178.1"/>
    </source>
</evidence>
<dbReference type="EMBL" id="CP035093">
    <property type="protein sequence ID" value="QAT16155.1"/>
    <property type="molecule type" value="Genomic_DNA"/>
</dbReference>
<evidence type="ECO:0000313" key="2">
    <source>
        <dbReference type="EMBL" id="QAT16155.1"/>
    </source>
</evidence>
<evidence type="ECO:0000313" key="5">
    <source>
        <dbReference type="Proteomes" id="UP000250358"/>
    </source>
</evidence>
<evidence type="ECO:0000313" key="3">
    <source>
        <dbReference type="EMBL" id="QQB90617.1"/>
    </source>
</evidence>
<feature type="transmembrane region" description="Helical" evidence="1">
    <location>
        <begin position="71"/>
        <end position="99"/>
    </location>
</feature>
<dbReference type="Proteomes" id="UP000250358">
    <property type="component" value="Unassembled WGS sequence"/>
</dbReference>
<dbReference type="Proteomes" id="UP000287388">
    <property type="component" value="Chromosome"/>
</dbReference>
<keyword evidence="1" id="KW-1133">Transmembrane helix</keyword>
<protein>
    <submittedName>
        <fullName evidence="4">Uncharacterized protein</fullName>
    </submittedName>
</protein>
<dbReference type="EMBL" id="CP066026">
    <property type="protein sequence ID" value="QQB90617.1"/>
    <property type="molecule type" value="Genomic_DNA"/>
</dbReference>
<dbReference type="EMBL" id="UAQM01000030">
    <property type="protein sequence ID" value="SPU46178.1"/>
    <property type="molecule type" value="Genomic_DNA"/>
</dbReference>
<keyword evidence="7" id="KW-1185">Reference proteome</keyword>
<keyword evidence="1" id="KW-0472">Membrane</keyword>
<dbReference type="KEGG" id="bdm:EQG53_13345"/>
<evidence type="ECO:0000313" key="7">
    <source>
        <dbReference type="Proteomes" id="UP000596117"/>
    </source>
</evidence>
<sequence>MLVWSLLAWLLYSFTDPVLAWLATSLELVVNQGQDAARTLGGAPAGDVLAALDTSRWAGQLLGMVKGAGKAAVVVVWLIGLLILAILPLGLSLIGRFYVRGRR</sequence>
<dbReference type="Proteomes" id="UP000596117">
    <property type="component" value="Chromosome"/>
</dbReference>